<dbReference type="Proteomes" id="UP001416858">
    <property type="component" value="Unassembled WGS sequence"/>
</dbReference>
<organism evidence="2 3">
    <name type="scientific">Novipirellula caenicola</name>
    <dbReference type="NCBI Taxonomy" id="1536901"/>
    <lineage>
        <taxon>Bacteria</taxon>
        <taxon>Pseudomonadati</taxon>
        <taxon>Planctomycetota</taxon>
        <taxon>Planctomycetia</taxon>
        <taxon>Pirellulales</taxon>
        <taxon>Pirellulaceae</taxon>
        <taxon>Novipirellula</taxon>
    </lineage>
</organism>
<evidence type="ECO:0000313" key="2">
    <source>
        <dbReference type="EMBL" id="GAA5510083.1"/>
    </source>
</evidence>
<feature type="signal peptide" evidence="1">
    <location>
        <begin position="1"/>
        <end position="41"/>
    </location>
</feature>
<gene>
    <name evidence="2" type="ORF">Rcae01_05589</name>
</gene>
<feature type="chain" id="PRO_5046140086" evidence="1">
    <location>
        <begin position="42"/>
        <end position="226"/>
    </location>
</feature>
<comment type="caution">
    <text evidence="2">The sequence shown here is derived from an EMBL/GenBank/DDBJ whole genome shotgun (WGS) entry which is preliminary data.</text>
</comment>
<proteinExistence type="predicted"/>
<evidence type="ECO:0000313" key="3">
    <source>
        <dbReference type="Proteomes" id="UP001416858"/>
    </source>
</evidence>
<name>A0ABP9W2F0_9BACT</name>
<evidence type="ECO:0000256" key="1">
    <source>
        <dbReference type="SAM" id="SignalP"/>
    </source>
</evidence>
<dbReference type="EMBL" id="BAABRO010000018">
    <property type="protein sequence ID" value="GAA5510083.1"/>
    <property type="molecule type" value="Genomic_DNA"/>
</dbReference>
<reference evidence="2 3" key="1">
    <citation type="submission" date="2024-02" db="EMBL/GenBank/DDBJ databases">
        <title>Rhodopirellula caenicola NBRC 110016.</title>
        <authorList>
            <person name="Ichikawa N."/>
            <person name="Katano-Makiyama Y."/>
            <person name="Hidaka K."/>
        </authorList>
    </citation>
    <scope>NUCLEOTIDE SEQUENCE [LARGE SCALE GENOMIC DNA]</scope>
    <source>
        <strain evidence="2 3">NBRC 110016</strain>
    </source>
</reference>
<sequence>MECQTAVPADSVRYPGKIPMLLRLLLFLCVAACSTGSTAFAQLDVRVQLILQSDIQAPDGDWKRLENFDIVITIVNGTSAAADVPKTYSPDRIRLCASGSNGTHWPLHLGSRQETGMFGGDKATVVLGEETVTVAPGKKYEVLRVSAKETLISPGNIYAETPLEEFAKRRWVWNWGARPGPDYSPFESRKGDGRSEHAVLWCELEVEGRTIRSVPQLVNLTHYNPG</sequence>
<accession>A0ABP9W2F0</accession>
<keyword evidence="1" id="KW-0732">Signal</keyword>
<protein>
    <submittedName>
        <fullName evidence="2">Uncharacterized protein</fullName>
    </submittedName>
</protein>
<keyword evidence="3" id="KW-1185">Reference proteome</keyword>